<dbReference type="EMBL" id="CP000719">
    <property type="protein sequence ID" value="ABS45751.1"/>
    <property type="molecule type" value="Genomic_DNA"/>
</dbReference>
<evidence type="ECO:0000313" key="1">
    <source>
        <dbReference type="EMBL" id="ABS45751.1"/>
    </source>
</evidence>
<dbReference type="KEGG" id="ypi:YpsIP31758_B0120"/>
<protein>
    <submittedName>
        <fullName evidence="1">Uncharacterized protein</fullName>
    </submittedName>
</protein>
<sequence length="397" mass="45265">MKCGVVMFDLPEHLFGKRDVVSLESCWSAVAGEPARRLKSIHELRTDVVWLTNINSDVFRSLGLFKLPNLRTETWLRTRFTQIQQELGLDESCVTPNIVVETMSLIVQRVIDYAEKHYAVTPRSDSFNADFARVFNAPVSKLPDRFYSLFTPIVQHSLVFVVNSTQRASTSSYLTVKPNRLRHAREILSTPVPSDAGWELATKIPSIKIDQWLEGLKTPFLIKMSFKNINPDLAELLSWGAGSNVSREWMTDVEWKVIREFADIEVKEVLICPHEAKILNELNILPSGNFDELSYSCGLIAELMWTSFTTKVTKQQINNNKNYTAASAWLRAADRMIMFKHAQRLYSDNCNIGMYGAGMISMNYPEGALRHYLLSSTENGLMPPSSKFQELKRTLER</sequence>
<dbReference type="Proteomes" id="UP000002412">
    <property type="component" value="Plasmid p_153kb"/>
</dbReference>
<keyword evidence="1" id="KW-0614">Plasmid</keyword>
<dbReference type="HOGENOM" id="CLU_694343_0_0_6"/>
<name>A0A0U1QTP2_YERP3</name>
<gene>
    <name evidence="1" type="ordered locus">YpsIP31758_B0120</name>
</gene>
<evidence type="ECO:0000313" key="2">
    <source>
        <dbReference type="Proteomes" id="UP000002412"/>
    </source>
</evidence>
<organism evidence="1 2">
    <name type="scientific">Yersinia pseudotuberculosis serotype O:1b (strain IP 31758)</name>
    <dbReference type="NCBI Taxonomy" id="349747"/>
    <lineage>
        <taxon>Bacteria</taxon>
        <taxon>Pseudomonadati</taxon>
        <taxon>Pseudomonadota</taxon>
        <taxon>Gammaproteobacteria</taxon>
        <taxon>Enterobacterales</taxon>
        <taxon>Yersiniaceae</taxon>
        <taxon>Yersinia</taxon>
    </lineage>
</organism>
<geneLocation type="plasmid" evidence="2">
    <name>plasmid_153kb</name>
</geneLocation>
<accession>A0A0U1QTP2</accession>
<dbReference type="AlphaFoldDB" id="A0A0U1QTP2"/>
<reference evidence="1 2" key="1">
    <citation type="journal article" date="2007" name="PLoS Genet.">
        <title>The complete genome sequence of Yersinia pseudotuberculosis IP31758, the causative agent of Far East scarlet-like fever.</title>
        <authorList>
            <person name="Eppinger M."/>
            <person name="Rosovitz M.J."/>
            <person name="Fricke W.F."/>
            <person name="Rasko D.A."/>
            <person name="Kokorina G."/>
            <person name="Fayolle C."/>
            <person name="Lindler L.E."/>
            <person name="Carniel E."/>
            <person name="Ravel J."/>
        </authorList>
    </citation>
    <scope>NUCLEOTIDE SEQUENCE [LARGE SCALE GENOMIC DNA]</scope>
    <source>
        <strain evidence="1 2">IP 31758</strain>
        <plasmid evidence="2">Plasmid plasmid_153kb</plasmid>
    </source>
</reference>
<proteinExistence type="predicted"/>